<dbReference type="AlphaFoldDB" id="A0A330L3W0"/>
<dbReference type="Proteomes" id="UP000248168">
    <property type="component" value="Unassembled WGS sequence"/>
</dbReference>
<name>A0A330L3W0_9BACT</name>
<evidence type="ECO:0000313" key="1">
    <source>
        <dbReference type="EMBL" id="SPP64498.1"/>
    </source>
</evidence>
<protein>
    <submittedName>
        <fullName evidence="1">Uncharacterized protein</fullName>
    </submittedName>
</protein>
<evidence type="ECO:0000313" key="2">
    <source>
        <dbReference type="Proteomes" id="UP000248168"/>
    </source>
</evidence>
<keyword evidence="2" id="KW-1185">Reference proteome</keyword>
<dbReference type="InParanoid" id="A0A330L3W0"/>
<gene>
    <name evidence="1" type="ORF">NITLEN_20138</name>
</gene>
<organism evidence="1 2">
    <name type="scientific">Nitrospira lenta</name>
    <dbReference type="NCBI Taxonomy" id="1436998"/>
    <lineage>
        <taxon>Bacteria</taxon>
        <taxon>Pseudomonadati</taxon>
        <taxon>Nitrospirota</taxon>
        <taxon>Nitrospiria</taxon>
        <taxon>Nitrospirales</taxon>
        <taxon>Nitrospiraceae</taxon>
        <taxon>Nitrospira</taxon>
    </lineage>
</organism>
<proteinExistence type="predicted"/>
<sequence length="55" mass="5954">MASLSQPMGVGGCETKTIGYTCRSVVLKVFGQGFNSPRLHQSALCATRRLFFDVS</sequence>
<accession>A0A330L3W0</accession>
<dbReference type="EMBL" id="OUNR01000012">
    <property type="protein sequence ID" value="SPP64498.1"/>
    <property type="molecule type" value="Genomic_DNA"/>
</dbReference>
<reference evidence="2" key="1">
    <citation type="submission" date="2018-04" db="EMBL/GenBank/DDBJ databases">
        <authorList>
            <person name="Lucker S."/>
            <person name="Sakoula D."/>
        </authorList>
    </citation>
    <scope>NUCLEOTIDE SEQUENCE [LARGE SCALE GENOMIC DNA]</scope>
</reference>